<dbReference type="PANTHER" id="PTHR43201">
    <property type="entry name" value="ACYL-COA SYNTHETASE"/>
    <property type="match status" value="1"/>
</dbReference>
<name>A0ABU3DME7_9FLAO</name>
<keyword evidence="3" id="KW-0812">Transmembrane</keyword>
<evidence type="ECO:0000256" key="2">
    <source>
        <dbReference type="ARBA" id="ARBA00022598"/>
    </source>
</evidence>
<feature type="domain" description="AMP-dependent synthetase/ligase" evidence="4">
    <location>
        <begin position="11"/>
        <end position="357"/>
    </location>
</feature>
<keyword evidence="3" id="KW-0472">Membrane</keyword>
<dbReference type="RefSeq" id="WP_311498338.1">
    <property type="nucleotide sequence ID" value="NZ_JAVRHN010000001.1"/>
</dbReference>
<proteinExistence type="inferred from homology"/>
<evidence type="ECO:0000256" key="1">
    <source>
        <dbReference type="ARBA" id="ARBA00006432"/>
    </source>
</evidence>
<keyword evidence="3" id="KW-1133">Transmembrane helix</keyword>
<accession>A0ABU3DME7</accession>
<comment type="caution">
    <text evidence="5">The sequence shown here is derived from an EMBL/GenBank/DDBJ whole genome shotgun (WGS) entry which is preliminary data.</text>
</comment>
<reference evidence="5 6" key="1">
    <citation type="submission" date="2023-09" db="EMBL/GenBank/DDBJ databases">
        <authorList>
            <person name="Rey-Velasco X."/>
        </authorList>
    </citation>
    <scope>NUCLEOTIDE SEQUENCE [LARGE SCALE GENOMIC DNA]</scope>
    <source>
        <strain evidence="5 6">F225</strain>
    </source>
</reference>
<evidence type="ECO:0000313" key="5">
    <source>
        <dbReference type="EMBL" id="MDT0684889.1"/>
    </source>
</evidence>
<comment type="similarity">
    <text evidence="1">Belongs to the ATP-dependent AMP-binding enzyme family.</text>
</comment>
<dbReference type="Gene3D" id="3.40.50.12780">
    <property type="entry name" value="N-terminal domain of ligase-like"/>
    <property type="match status" value="1"/>
</dbReference>
<evidence type="ECO:0000259" key="4">
    <source>
        <dbReference type="Pfam" id="PF00501"/>
    </source>
</evidence>
<keyword evidence="6" id="KW-1185">Reference proteome</keyword>
<dbReference type="PROSITE" id="PS00455">
    <property type="entry name" value="AMP_BINDING"/>
    <property type="match status" value="1"/>
</dbReference>
<dbReference type="InterPro" id="IPR020845">
    <property type="entry name" value="AMP-binding_CS"/>
</dbReference>
<keyword evidence="2" id="KW-0436">Ligase</keyword>
<protein>
    <submittedName>
        <fullName evidence="5">AMP-binding protein</fullName>
    </submittedName>
</protein>
<dbReference type="EMBL" id="JAVRHN010000001">
    <property type="protein sequence ID" value="MDT0684889.1"/>
    <property type="molecule type" value="Genomic_DNA"/>
</dbReference>
<dbReference type="Proteomes" id="UP001253848">
    <property type="component" value="Unassembled WGS sequence"/>
</dbReference>
<evidence type="ECO:0000256" key="3">
    <source>
        <dbReference type="SAM" id="Phobius"/>
    </source>
</evidence>
<dbReference type="PANTHER" id="PTHR43201:SF5">
    <property type="entry name" value="MEDIUM-CHAIN ACYL-COA LIGASE ACSF2, MITOCHONDRIAL"/>
    <property type="match status" value="1"/>
</dbReference>
<dbReference type="Pfam" id="PF00501">
    <property type="entry name" value="AMP-binding"/>
    <property type="match status" value="1"/>
</dbReference>
<sequence>MTSNFYSAIHKNLSNNPNKEFLKWSNQGQSNSTFSGQVILNKVASVGNSLQQKNLKEEEKVVIGIPFSPDFIFAVLGVMAYGAIPVLPPVAGTRVSLLRLLHREKIKGVYSNIPTGIRLLLVIFGIKIICPVSGNKDLPNFQPREVAQDQAALISFSSGSTGKPKAVYRTHKILQSQHLALKESFPPVPNQNDFPLFPNILLHNLALGITTIIPDIPKLDVRQLEPERLLKQILNEKVDSLTGNVFYFKKLLNYLQQNDVLLPDVKELGIGGSPVPEYLPHLLKQYFINATIYLIYGSTQAEPIAIREVKERKEPALGYFVGTIHPDISLRLTSSEKIKARSKIYSAGHIEVKGKHVVLQKDEEWLKTGDYGYLNENGELFLTGRQGNNTLIQGYSHYQIENLLTTLTDAKQVAAIANKDSFDIYYEGDVDPEKIRKILEVFPQSVFNLIKPIEKMPMDNRHHSKILYQKLCTQNLKM</sequence>
<organism evidence="5 6">
    <name type="scientific">Autumnicola psychrophila</name>
    <dbReference type="NCBI Taxonomy" id="3075592"/>
    <lineage>
        <taxon>Bacteria</taxon>
        <taxon>Pseudomonadati</taxon>
        <taxon>Bacteroidota</taxon>
        <taxon>Flavobacteriia</taxon>
        <taxon>Flavobacteriales</taxon>
        <taxon>Flavobacteriaceae</taxon>
        <taxon>Autumnicola</taxon>
    </lineage>
</organism>
<dbReference type="SUPFAM" id="SSF56801">
    <property type="entry name" value="Acetyl-CoA synthetase-like"/>
    <property type="match status" value="1"/>
</dbReference>
<gene>
    <name evidence="5" type="ORF">RM541_00815</name>
</gene>
<feature type="transmembrane region" description="Helical" evidence="3">
    <location>
        <begin position="71"/>
        <end position="97"/>
    </location>
</feature>
<dbReference type="InterPro" id="IPR000873">
    <property type="entry name" value="AMP-dep_synth/lig_dom"/>
</dbReference>
<evidence type="ECO:0000313" key="6">
    <source>
        <dbReference type="Proteomes" id="UP001253848"/>
    </source>
</evidence>
<dbReference type="InterPro" id="IPR042099">
    <property type="entry name" value="ANL_N_sf"/>
</dbReference>